<evidence type="ECO:0000313" key="1">
    <source>
        <dbReference type="EMBL" id="KKL60350.1"/>
    </source>
</evidence>
<protein>
    <submittedName>
        <fullName evidence="1">Uncharacterized protein</fullName>
    </submittedName>
</protein>
<accession>A0A0F9FSK7</accession>
<dbReference type="AlphaFoldDB" id="A0A0F9FSK7"/>
<reference evidence="1" key="1">
    <citation type="journal article" date="2015" name="Nature">
        <title>Complex archaea that bridge the gap between prokaryotes and eukaryotes.</title>
        <authorList>
            <person name="Spang A."/>
            <person name="Saw J.H."/>
            <person name="Jorgensen S.L."/>
            <person name="Zaremba-Niedzwiedzka K."/>
            <person name="Martijn J."/>
            <person name="Lind A.E."/>
            <person name="van Eijk R."/>
            <person name="Schleper C."/>
            <person name="Guy L."/>
            <person name="Ettema T.J."/>
        </authorList>
    </citation>
    <scope>NUCLEOTIDE SEQUENCE</scope>
</reference>
<name>A0A0F9FSK7_9ZZZZ</name>
<sequence>MCKLVEITRDAVPSNISIEFERDASLRATKIVIFNHDRANNERDGIFLICSDKGEIFVDDDCIGMYH</sequence>
<comment type="caution">
    <text evidence="1">The sequence shown here is derived from an EMBL/GenBank/DDBJ whole genome shotgun (WGS) entry which is preliminary data.</text>
</comment>
<dbReference type="EMBL" id="LAZR01029178">
    <property type="protein sequence ID" value="KKL60350.1"/>
    <property type="molecule type" value="Genomic_DNA"/>
</dbReference>
<proteinExistence type="predicted"/>
<organism evidence="1">
    <name type="scientific">marine sediment metagenome</name>
    <dbReference type="NCBI Taxonomy" id="412755"/>
    <lineage>
        <taxon>unclassified sequences</taxon>
        <taxon>metagenomes</taxon>
        <taxon>ecological metagenomes</taxon>
    </lineage>
</organism>
<gene>
    <name evidence="1" type="ORF">LCGC14_2206240</name>
</gene>